<dbReference type="Proteomes" id="UP000295781">
    <property type="component" value="Chromosome"/>
</dbReference>
<feature type="region of interest" description="Disordered" evidence="1">
    <location>
        <begin position="24"/>
        <end position="45"/>
    </location>
</feature>
<dbReference type="EMBL" id="CP012670">
    <property type="protein sequence ID" value="AUX26769.1"/>
    <property type="molecule type" value="Genomic_DNA"/>
</dbReference>
<organism evidence="2 3">
    <name type="scientific">Sorangium cellulosum</name>
    <name type="common">Polyangium cellulosum</name>
    <dbReference type="NCBI Taxonomy" id="56"/>
    <lineage>
        <taxon>Bacteria</taxon>
        <taxon>Pseudomonadati</taxon>
        <taxon>Myxococcota</taxon>
        <taxon>Polyangia</taxon>
        <taxon>Polyangiales</taxon>
        <taxon>Polyangiaceae</taxon>
        <taxon>Sorangium</taxon>
    </lineage>
</organism>
<evidence type="ECO:0000256" key="1">
    <source>
        <dbReference type="SAM" id="MobiDB-lite"/>
    </source>
</evidence>
<feature type="compositionally biased region" description="Low complexity" evidence="1">
    <location>
        <begin position="29"/>
        <end position="45"/>
    </location>
</feature>
<dbReference type="AlphaFoldDB" id="A0A4P2QB06"/>
<evidence type="ECO:0000313" key="3">
    <source>
        <dbReference type="Proteomes" id="UP000295781"/>
    </source>
</evidence>
<name>A0A4P2QB06_SORCE</name>
<reference evidence="2 3" key="1">
    <citation type="submission" date="2015-09" db="EMBL/GenBank/DDBJ databases">
        <title>Sorangium comparison.</title>
        <authorList>
            <person name="Zaburannyi N."/>
            <person name="Bunk B."/>
            <person name="Overmann J."/>
            <person name="Mueller R."/>
        </authorList>
    </citation>
    <scope>NUCLEOTIDE SEQUENCE [LARGE SCALE GENOMIC DNA]</scope>
    <source>
        <strain evidence="2 3">So ceGT47</strain>
    </source>
</reference>
<sequence>MPQKPAVRAKKKRRDTKRLAIWRAKKEQQNAQAPAEQAAAAQPRS</sequence>
<accession>A0A4P2QB06</accession>
<dbReference type="RefSeq" id="WP_165373534.1">
    <property type="nucleotide sequence ID" value="NZ_CP012670.1"/>
</dbReference>
<protein>
    <submittedName>
        <fullName evidence="2">Uncharacterized protein</fullName>
    </submittedName>
</protein>
<evidence type="ECO:0000313" key="2">
    <source>
        <dbReference type="EMBL" id="AUX26769.1"/>
    </source>
</evidence>
<proteinExistence type="predicted"/>
<gene>
    <name evidence="2" type="ORF">SOCEGT47_073390</name>
</gene>